<dbReference type="STRING" id="445961.IW15_01965"/>
<comment type="caution">
    <text evidence="1">The sequence shown here is derived from an EMBL/GenBank/DDBJ whole genome shotgun (WGS) entry which is preliminary data.</text>
</comment>
<sequence length="220" mass="23136">MKKTLLLTLVSLSHFYFSQSWNTTGNSGTNPATDFVGTRDNQPLIFKINGSEKMRLSPSGRLAFYNINSQTWAYNLYIGGGNEVPSDNPTGNYANVAVGLGSMSSNTTGSSNTALGYNTMTNSTIGIGNLALGINAMQFSVDASNNVAVGLNNLSGMVSGEFNTAVGFQALRATGSTASIPLIGNTAVGKTALLRLIDGNYNTVLGQNSFIQKKVTIILL</sequence>
<accession>A0A086AC19</accession>
<organism evidence="1 2">
    <name type="scientific">Chryseobacterium soli</name>
    <dbReference type="NCBI Taxonomy" id="445961"/>
    <lineage>
        <taxon>Bacteria</taxon>
        <taxon>Pseudomonadati</taxon>
        <taxon>Bacteroidota</taxon>
        <taxon>Flavobacteriia</taxon>
        <taxon>Flavobacteriales</taxon>
        <taxon>Weeksellaceae</taxon>
        <taxon>Chryseobacterium group</taxon>
        <taxon>Chryseobacterium</taxon>
    </lineage>
</organism>
<dbReference type="Proteomes" id="UP000028705">
    <property type="component" value="Unassembled WGS sequence"/>
</dbReference>
<dbReference type="AlphaFoldDB" id="A0A086AC19"/>
<evidence type="ECO:0000313" key="2">
    <source>
        <dbReference type="Proteomes" id="UP000028705"/>
    </source>
</evidence>
<keyword evidence="2" id="KW-1185">Reference proteome</keyword>
<protein>
    <submittedName>
        <fullName evidence="1">Uncharacterized protein</fullName>
    </submittedName>
</protein>
<dbReference type="eggNOG" id="COG5295">
    <property type="taxonomic scope" value="Bacteria"/>
</dbReference>
<evidence type="ECO:0000313" key="1">
    <source>
        <dbReference type="EMBL" id="KFF14233.1"/>
    </source>
</evidence>
<reference evidence="1 2" key="1">
    <citation type="submission" date="2014-07" db="EMBL/GenBank/DDBJ databases">
        <title>Genome of Chryseobacterium soli DSM 19298.</title>
        <authorList>
            <person name="Stropko S.J."/>
            <person name="Pipes S.E."/>
            <person name="Newman J."/>
        </authorList>
    </citation>
    <scope>NUCLEOTIDE SEQUENCE [LARGE SCALE GENOMIC DNA]</scope>
    <source>
        <strain evidence="1 2">DSM 19298</strain>
    </source>
</reference>
<name>A0A086AC19_9FLAO</name>
<dbReference type="EMBL" id="JPRH01000001">
    <property type="protein sequence ID" value="KFF14233.1"/>
    <property type="molecule type" value="Genomic_DNA"/>
</dbReference>
<gene>
    <name evidence="1" type="ORF">IW15_01965</name>
</gene>
<proteinExistence type="predicted"/>